<evidence type="ECO:0000256" key="14">
    <source>
        <dbReference type="ARBA" id="ARBA00032000"/>
    </source>
</evidence>
<keyword evidence="8" id="KW-0285">Flavoprotein</keyword>
<evidence type="ECO:0000313" key="17">
    <source>
        <dbReference type="EMBL" id="OHA60395.1"/>
    </source>
</evidence>
<gene>
    <name evidence="17" type="ORF">A2569_03065</name>
</gene>
<keyword evidence="12" id="KW-0472">Membrane</keyword>
<organism evidence="17 18">
    <name type="scientific">Candidatus Vogelbacteria bacterium RIFOXYD1_FULL_51_18</name>
    <dbReference type="NCBI Taxonomy" id="1802440"/>
    <lineage>
        <taxon>Bacteria</taxon>
        <taxon>Candidatus Vogeliibacteriota</taxon>
    </lineage>
</organism>
<dbReference type="InterPro" id="IPR013785">
    <property type="entry name" value="Aldolase_TIM"/>
</dbReference>
<evidence type="ECO:0000256" key="9">
    <source>
        <dbReference type="ARBA" id="ARBA00022643"/>
    </source>
</evidence>
<dbReference type="InterPro" id="IPR001295">
    <property type="entry name" value="Dihydroorotate_DH_CS"/>
</dbReference>
<dbReference type="GO" id="GO:0005737">
    <property type="term" value="C:cytoplasm"/>
    <property type="evidence" value="ECO:0007669"/>
    <property type="project" value="InterPro"/>
</dbReference>
<evidence type="ECO:0000256" key="4">
    <source>
        <dbReference type="ARBA" id="ARBA00005161"/>
    </source>
</evidence>
<dbReference type="STRING" id="1802440.A2569_03065"/>
<evidence type="ECO:0000256" key="8">
    <source>
        <dbReference type="ARBA" id="ARBA00022630"/>
    </source>
</evidence>
<protein>
    <recommendedName>
        <fullName evidence="7">Dihydroorotate dehydrogenase (quinone)</fullName>
        <ecNumber evidence="6">1.3.5.2</ecNumber>
    </recommendedName>
    <alternativeName>
        <fullName evidence="14">DHOdehase</fullName>
    </alternativeName>
    <alternativeName>
        <fullName evidence="13">Dihydroorotate oxidase</fullName>
    </alternativeName>
</protein>
<evidence type="ECO:0000313" key="18">
    <source>
        <dbReference type="Proteomes" id="UP000177090"/>
    </source>
</evidence>
<dbReference type="Gene3D" id="3.20.20.70">
    <property type="entry name" value="Aldolase class I"/>
    <property type="match status" value="1"/>
</dbReference>
<sequence>MHTRFLVLGNLLGRSRLGRTAVSLAYGYPHGDARVIVDGLAYHSPVMLSAGFDYNARIISILPSLGFGGVEVGSVTARASAGNKSPQLVRLPRSKSILVNKGLKNDGVDAIIPRILAARIPDDFVIGVSVARTNDSAAADENEGIADYCYSLKALSKAGAGRYYTLNISCPNSFTGELFSTPPALDRLLTVVDVLALARPLYVKLPISLPWEDLRLLVDVIRAHRVAGVIVGNLHKDHALLAEGERSHGRQGGISGAPCRETSTELIKKIRATVAFTIIGCGGVFSPEHAREKLRAGADLIQLITGMIYEGPGLIADIARDYANSPLV</sequence>
<dbReference type="GO" id="GO:0044205">
    <property type="term" value="P:'de novo' UMP biosynthetic process"/>
    <property type="evidence" value="ECO:0007669"/>
    <property type="project" value="UniProtKB-UniPathway"/>
</dbReference>
<comment type="function">
    <text evidence="2">Catalyzes the conversion of dihydroorotate to orotate with quinone as electron acceptor.</text>
</comment>
<name>A0A1G2QII9_9BACT</name>
<comment type="pathway">
    <text evidence="4">Pyrimidine metabolism; UMP biosynthesis via de novo pathway; orotate from (S)-dihydroorotate (quinone route): step 1/1.</text>
</comment>
<comment type="subcellular location">
    <subcellularLocation>
        <location evidence="3">Membrane</location>
    </subcellularLocation>
</comment>
<evidence type="ECO:0000256" key="7">
    <source>
        <dbReference type="ARBA" id="ARBA00018366"/>
    </source>
</evidence>
<dbReference type="Pfam" id="PF01180">
    <property type="entry name" value="DHO_dh"/>
    <property type="match status" value="1"/>
</dbReference>
<evidence type="ECO:0000256" key="5">
    <source>
        <dbReference type="ARBA" id="ARBA00005359"/>
    </source>
</evidence>
<evidence type="ECO:0000256" key="13">
    <source>
        <dbReference type="ARBA" id="ARBA00031623"/>
    </source>
</evidence>
<keyword evidence="9" id="KW-0288">FMN</keyword>
<evidence type="ECO:0000256" key="10">
    <source>
        <dbReference type="ARBA" id="ARBA00022975"/>
    </source>
</evidence>
<dbReference type="InterPro" id="IPR050074">
    <property type="entry name" value="DHO_dehydrogenase"/>
</dbReference>
<dbReference type="GO" id="GO:0006207">
    <property type="term" value="P:'de novo' pyrimidine nucleobase biosynthetic process"/>
    <property type="evidence" value="ECO:0007669"/>
    <property type="project" value="InterPro"/>
</dbReference>
<evidence type="ECO:0000256" key="12">
    <source>
        <dbReference type="ARBA" id="ARBA00023136"/>
    </source>
</evidence>
<reference evidence="17 18" key="1">
    <citation type="journal article" date="2016" name="Nat. Commun.">
        <title>Thousands of microbial genomes shed light on interconnected biogeochemical processes in an aquifer system.</title>
        <authorList>
            <person name="Anantharaman K."/>
            <person name="Brown C.T."/>
            <person name="Hug L.A."/>
            <person name="Sharon I."/>
            <person name="Castelle C.J."/>
            <person name="Probst A.J."/>
            <person name="Thomas B.C."/>
            <person name="Singh A."/>
            <person name="Wilkins M.J."/>
            <person name="Karaoz U."/>
            <person name="Brodie E.L."/>
            <person name="Williams K.H."/>
            <person name="Hubbard S.S."/>
            <person name="Banfield J.F."/>
        </authorList>
    </citation>
    <scope>NUCLEOTIDE SEQUENCE [LARGE SCALE GENOMIC DNA]</scope>
</reference>
<dbReference type="PANTHER" id="PTHR48109">
    <property type="entry name" value="DIHYDROOROTATE DEHYDROGENASE (QUINONE), MITOCHONDRIAL-RELATED"/>
    <property type="match status" value="1"/>
</dbReference>
<dbReference type="InterPro" id="IPR012135">
    <property type="entry name" value="Dihydroorotate_DH_1_2"/>
</dbReference>
<comment type="similarity">
    <text evidence="5">Belongs to the dihydroorotate dehydrogenase family. Type 2 subfamily.</text>
</comment>
<comment type="catalytic activity">
    <reaction evidence="15">
        <text>(S)-dihydroorotate + a quinone = orotate + a quinol</text>
        <dbReference type="Rhea" id="RHEA:30187"/>
        <dbReference type="ChEBI" id="CHEBI:24646"/>
        <dbReference type="ChEBI" id="CHEBI:30839"/>
        <dbReference type="ChEBI" id="CHEBI:30864"/>
        <dbReference type="ChEBI" id="CHEBI:132124"/>
        <dbReference type="EC" id="1.3.5.2"/>
    </reaction>
</comment>
<evidence type="ECO:0000256" key="6">
    <source>
        <dbReference type="ARBA" id="ARBA00012791"/>
    </source>
</evidence>
<dbReference type="CDD" id="cd04738">
    <property type="entry name" value="DHOD_2_like"/>
    <property type="match status" value="1"/>
</dbReference>
<accession>A0A1G2QII9</accession>
<dbReference type="PIRSF" id="PIRSF000164">
    <property type="entry name" value="DHO_oxidase"/>
    <property type="match status" value="1"/>
</dbReference>
<comment type="caution">
    <text evidence="17">The sequence shown here is derived from an EMBL/GenBank/DDBJ whole genome shotgun (WGS) entry which is preliminary data.</text>
</comment>
<evidence type="ECO:0000256" key="1">
    <source>
        <dbReference type="ARBA" id="ARBA00001917"/>
    </source>
</evidence>
<dbReference type="EMBL" id="MHTL01000014">
    <property type="protein sequence ID" value="OHA60395.1"/>
    <property type="molecule type" value="Genomic_DNA"/>
</dbReference>
<dbReference type="UniPathway" id="UPA00070">
    <property type="reaction ID" value="UER00946"/>
</dbReference>
<dbReference type="Proteomes" id="UP000177090">
    <property type="component" value="Unassembled WGS sequence"/>
</dbReference>
<feature type="domain" description="Dihydroorotate dehydrogenase catalytic" evidence="16">
    <location>
        <begin position="37"/>
        <end position="321"/>
    </location>
</feature>
<evidence type="ECO:0000256" key="3">
    <source>
        <dbReference type="ARBA" id="ARBA00004370"/>
    </source>
</evidence>
<dbReference type="PANTHER" id="PTHR48109:SF4">
    <property type="entry name" value="DIHYDROOROTATE DEHYDROGENASE (QUINONE), MITOCHONDRIAL"/>
    <property type="match status" value="1"/>
</dbReference>
<dbReference type="GO" id="GO:0106430">
    <property type="term" value="F:dihydroorotate dehydrogenase (quinone) activity"/>
    <property type="evidence" value="ECO:0007669"/>
    <property type="project" value="UniProtKB-EC"/>
</dbReference>
<keyword evidence="10" id="KW-0665">Pyrimidine biosynthesis</keyword>
<comment type="cofactor">
    <cofactor evidence="1">
        <name>FMN</name>
        <dbReference type="ChEBI" id="CHEBI:58210"/>
    </cofactor>
</comment>
<evidence type="ECO:0000256" key="2">
    <source>
        <dbReference type="ARBA" id="ARBA00003125"/>
    </source>
</evidence>
<evidence type="ECO:0000256" key="11">
    <source>
        <dbReference type="ARBA" id="ARBA00023002"/>
    </source>
</evidence>
<dbReference type="InterPro" id="IPR005719">
    <property type="entry name" value="Dihydroorotate_DH_2"/>
</dbReference>
<dbReference type="PROSITE" id="PS00912">
    <property type="entry name" value="DHODEHASE_2"/>
    <property type="match status" value="1"/>
</dbReference>
<dbReference type="EC" id="1.3.5.2" evidence="6"/>
<dbReference type="SUPFAM" id="SSF51395">
    <property type="entry name" value="FMN-linked oxidoreductases"/>
    <property type="match status" value="1"/>
</dbReference>
<keyword evidence="11" id="KW-0560">Oxidoreductase</keyword>
<evidence type="ECO:0000259" key="16">
    <source>
        <dbReference type="Pfam" id="PF01180"/>
    </source>
</evidence>
<evidence type="ECO:0000256" key="15">
    <source>
        <dbReference type="ARBA" id="ARBA00048639"/>
    </source>
</evidence>
<proteinExistence type="inferred from homology"/>
<dbReference type="InterPro" id="IPR005720">
    <property type="entry name" value="Dihydroorotate_DH_cat"/>
</dbReference>
<dbReference type="GO" id="GO:0016020">
    <property type="term" value="C:membrane"/>
    <property type="evidence" value="ECO:0007669"/>
    <property type="project" value="UniProtKB-SubCell"/>
</dbReference>
<dbReference type="AlphaFoldDB" id="A0A1G2QII9"/>